<dbReference type="InterPro" id="IPR001387">
    <property type="entry name" value="Cro/C1-type_HTH"/>
</dbReference>
<evidence type="ECO:0000256" key="1">
    <source>
        <dbReference type="SAM" id="MobiDB-lite"/>
    </source>
</evidence>
<reference evidence="3 4" key="1">
    <citation type="submission" date="2018-09" db="EMBL/GenBank/DDBJ databases">
        <title>The draft genome of Acinetobacter sp. strains.</title>
        <authorList>
            <person name="Qin J."/>
            <person name="Feng Y."/>
            <person name="Zong Z."/>
        </authorList>
    </citation>
    <scope>NUCLEOTIDE SEQUENCE [LARGE SCALE GENOMIC DNA]</scope>
    <source>
        <strain evidence="3 4">WCHAc060005</strain>
    </source>
</reference>
<dbReference type="Gene3D" id="1.10.260.40">
    <property type="entry name" value="lambda repressor-like DNA-binding domains"/>
    <property type="match status" value="1"/>
</dbReference>
<organism evidence="3 4">
    <name type="scientific">Acinetobacter chengduensis</name>
    <dbReference type="NCBI Taxonomy" id="2420890"/>
    <lineage>
        <taxon>Bacteria</taxon>
        <taxon>Pseudomonadati</taxon>
        <taxon>Pseudomonadota</taxon>
        <taxon>Gammaproteobacteria</taxon>
        <taxon>Moraxellales</taxon>
        <taxon>Moraxellaceae</taxon>
        <taxon>Acinetobacter</taxon>
    </lineage>
</organism>
<evidence type="ECO:0000313" key="3">
    <source>
        <dbReference type="EMBL" id="RLL19024.1"/>
    </source>
</evidence>
<protein>
    <submittedName>
        <fullName evidence="3">XRE family transcriptional regulator</fullName>
    </submittedName>
</protein>
<evidence type="ECO:0000313" key="4">
    <source>
        <dbReference type="Proteomes" id="UP000280271"/>
    </source>
</evidence>
<keyword evidence="4" id="KW-1185">Reference proteome</keyword>
<feature type="domain" description="HTH cro/C1-type" evidence="2">
    <location>
        <begin position="46"/>
        <end position="78"/>
    </location>
</feature>
<comment type="caution">
    <text evidence="3">The sequence shown here is derived from an EMBL/GenBank/DDBJ whole genome shotgun (WGS) entry which is preliminary data.</text>
</comment>
<feature type="region of interest" description="Disordered" evidence="1">
    <location>
        <begin position="232"/>
        <end position="254"/>
    </location>
</feature>
<evidence type="ECO:0000259" key="2">
    <source>
        <dbReference type="PROSITE" id="PS50943"/>
    </source>
</evidence>
<dbReference type="SUPFAM" id="SSF47413">
    <property type="entry name" value="lambda repressor-like DNA-binding domains"/>
    <property type="match status" value="1"/>
</dbReference>
<dbReference type="RefSeq" id="WP_121523571.1">
    <property type="nucleotide sequence ID" value="NZ_RCHC01000019.1"/>
</dbReference>
<dbReference type="InterPro" id="IPR010982">
    <property type="entry name" value="Lambda_DNA-bd_dom_sf"/>
</dbReference>
<accession>A0ABX9TSN7</accession>
<gene>
    <name evidence="3" type="ORF">D9K81_14820</name>
</gene>
<dbReference type="CDD" id="cd00093">
    <property type="entry name" value="HTH_XRE"/>
    <property type="match status" value="1"/>
</dbReference>
<sequence>MAQNRQKRDEELQITIGRNLKIARQMVARLSLKQVMLKVWGVQDRKNRISEIEGGMRMPSPYILVRLAILYGVSLDFIFGLSSDIERDIESSRAGQITQGLREIAIDTVDRIGLLMAKQVSVMPRMEAVTLKDQSLELIYFLRKNLPAEVFNELEVRNQYIDLCNQVENSCRTIESMIARHSRILELSILDHINKTDSLIVSEFMTDHALKMDHPPEVKEYRPIGTDINVEDGEWNDQPLGLDTDLETGRGDNV</sequence>
<dbReference type="EMBL" id="RCHC01000019">
    <property type="protein sequence ID" value="RLL19024.1"/>
    <property type="molecule type" value="Genomic_DNA"/>
</dbReference>
<proteinExistence type="predicted"/>
<dbReference type="PROSITE" id="PS50943">
    <property type="entry name" value="HTH_CROC1"/>
    <property type="match status" value="1"/>
</dbReference>
<dbReference type="Proteomes" id="UP000280271">
    <property type="component" value="Unassembled WGS sequence"/>
</dbReference>
<name>A0ABX9TSN7_9GAMM</name>